<protein>
    <submittedName>
        <fullName evidence="4">Enoyl-CoA hydratase/isomerase family protein</fullName>
    </submittedName>
</protein>
<dbReference type="Pfam" id="PF00378">
    <property type="entry name" value="ECH_1"/>
    <property type="match status" value="1"/>
</dbReference>
<dbReference type="RefSeq" id="WP_159582260.1">
    <property type="nucleotide sequence ID" value="NZ_JBIPKE010000018.1"/>
</dbReference>
<gene>
    <name evidence="4" type="ORF">ACHKAR_13765</name>
</gene>
<keyword evidence="2" id="KW-0456">Lyase</keyword>
<dbReference type="Gene3D" id="1.10.12.10">
    <property type="entry name" value="Lyase 2-enoyl-coa Hydratase, Chain A, domain 2"/>
    <property type="match status" value="1"/>
</dbReference>
<comment type="caution">
    <text evidence="4">The sequence shown here is derived from an EMBL/GenBank/DDBJ whole genome shotgun (WGS) entry which is preliminary data.</text>
</comment>
<accession>A0ABW7NBR3</accession>
<dbReference type="PROSITE" id="PS00166">
    <property type="entry name" value="ENOYL_COA_HYDRATASE"/>
    <property type="match status" value="1"/>
</dbReference>
<evidence type="ECO:0000256" key="1">
    <source>
        <dbReference type="ARBA" id="ARBA00005254"/>
    </source>
</evidence>
<evidence type="ECO:0000256" key="3">
    <source>
        <dbReference type="RuleBase" id="RU003707"/>
    </source>
</evidence>
<dbReference type="InterPro" id="IPR029045">
    <property type="entry name" value="ClpP/crotonase-like_dom_sf"/>
</dbReference>
<evidence type="ECO:0000313" key="4">
    <source>
        <dbReference type="EMBL" id="MFH6984515.1"/>
    </source>
</evidence>
<proteinExistence type="inferred from homology"/>
<dbReference type="CDD" id="cd06558">
    <property type="entry name" value="crotonase-like"/>
    <property type="match status" value="1"/>
</dbReference>
<dbReference type="PANTHER" id="PTHR11941:SF54">
    <property type="entry name" value="ENOYL-COA HYDRATASE, MITOCHONDRIAL"/>
    <property type="match status" value="1"/>
</dbReference>
<dbReference type="Proteomes" id="UP001610063">
    <property type="component" value="Unassembled WGS sequence"/>
</dbReference>
<dbReference type="InterPro" id="IPR001753">
    <property type="entry name" value="Enoyl-CoA_hydra/iso"/>
</dbReference>
<dbReference type="SUPFAM" id="SSF52096">
    <property type="entry name" value="ClpP/crotonase"/>
    <property type="match status" value="1"/>
</dbReference>
<dbReference type="InterPro" id="IPR014748">
    <property type="entry name" value="Enoyl-CoA_hydra_C"/>
</dbReference>
<reference evidence="4 5" key="1">
    <citation type="journal article" date="2013" name="Int. J. Syst. Evol. Microbiol.">
        <title>Marinoscillum luteum sp. nov., isolated from marine sediment.</title>
        <authorList>
            <person name="Cha I.T."/>
            <person name="Park S.J."/>
            <person name="Kim S.J."/>
            <person name="Kim J.G."/>
            <person name="Jung M.Y."/>
            <person name="Shin K.S."/>
            <person name="Kwon K.K."/>
            <person name="Yang S.H."/>
            <person name="Seo Y.S."/>
            <person name="Rhee S.K."/>
        </authorList>
    </citation>
    <scope>NUCLEOTIDE SEQUENCE [LARGE SCALE GENOMIC DNA]</scope>
    <source>
        <strain evidence="4 5">KCTC 23939</strain>
    </source>
</reference>
<sequence length="261" mass="28068">MADLQNLSLSTNGSILTVTINRESKLNALNTDTIAELKEVIQSVYDDKDISGVIITGAGEKAFVAGADIGEFSELNEMNARKFSEEGQEVFQLIENCHTPVIALVNGFALGGGCELAMACHMRVATANARFGQPEVNLGILPGYGGTQRLTHLIGKGRAFEYLMTGDMMDANQALSYGLVNYTEVDKEAAMAKANDILEKISSKAPIAIGLVVDCVNAVFNQDENGYQTEANAFARCCGTDDFKEGAAAFMEKRKPEFKGE</sequence>
<keyword evidence="5" id="KW-1185">Reference proteome</keyword>
<dbReference type="PANTHER" id="PTHR11941">
    <property type="entry name" value="ENOYL-COA HYDRATASE-RELATED"/>
    <property type="match status" value="1"/>
</dbReference>
<dbReference type="Gene3D" id="3.90.226.10">
    <property type="entry name" value="2-enoyl-CoA Hydratase, Chain A, domain 1"/>
    <property type="match status" value="1"/>
</dbReference>
<comment type="similarity">
    <text evidence="1 3">Belongs to the enoyl-CoA hydratase/isomerase family.</text>
</comment>
<organism evidence="4 5">
    <name type="scientific">Marinoscillum luteum</name>
    <dbReference type="NCBI Taxonomy" id="861051"/>
    <lineage>
        <taxon>Bacteria</taxon>
        <taxon>Pseudomonadati</taxon>
        <taxon>Bacteroidota</taxon>
        <taxon>Cytophagia</taxon>
        <taxon>Cytophagales</taxon>
        <taxon>Reichenbachiellaceae</taxon>
        <taxon>Marinoscillum</taxon>
    </lineage>
</organism>
<dbReference type="EMBL" id="JBIPKE010000018">
    <property type="protein sequence ID" value="MFH6984515.1"/>
    <property type="molecule type" value="Genomic_DNA"/>
</dbReference>
<dbReference type="InterPro" id="IPR018376">
    <property type="entry name" value="Enoyl-CoA_hyd/isom_CS"/>
</dbReference>
<evidence type="ECO:0000313" key="5">
    <source>
        <dbReference type="Proteomes" id="UP001610063"/>
    </source>
</evidence>
<name>A0ABW7NBR3_9BACT</name>
<evidence type="ECO:0000256" key="2">
    <source>
        <dbReference type="ARBA" id="ARBA00023239"/>
    </source>
</evidence>